<dbReference type="GO" id="GO:0005536">
    <property type="term" value="F:D-glucose binding"/>
    <property type="evidence" value="ECO:0007669"/>
    <property type="project" value="InterPro"/>
</dbReference>
<dbReference type="Proteomes" id="UP000001699">
    <property type="component" value="Unassembled WGS sequence"/>
</dbReference>
<dbReference type="GO" id="GO:0004340">
    <property type="term" value="F:glucokinase activity"/>
    <property type="evidence" value="ECO:0007669"/>
    <property type="project" value="TreeGrafter"/>
</dbReference>
<keyword evidence="16" id="KW-1185">Reference proteome</keyword>
<dbReference type="Pfam" id="PF00349">
    <property type="entry name" value="Hexokinase_1"/>
    <property type="match status" value="1"/>
</dbReference>
<dbReference type="GO" id="GO:0019158">
    <property type="term" value="F:mannokinase activity"/>
    <property type="evidence" value="ECO:0007669"/>
    <property type="project" value="TreeGrafter"/>
</dbReference>
<accession>B0XST2</accession>
<comment type="pathway">
    <text evidence="1">Carbohydrate degradation; glycolysis; D-glyceraldehyde 3-phosphate and glycerone phosphate from D-glucose: step 1/4.</text>
</comment>
<dbReference type="EC" id="2.7.1.-" evidence="12"/>
<evidence type="ECO:0000259" key="13">
    <source>
        <dbReference type="Pfam" id="PF00349"/>
    </source>
</evidence>
<dbReference type="GO" id="GO:0008865">
    <property type="term" value="F:fructokinase activity"/>
    <property type="evidence" value="ECO:0007669"/>
    <property type="project" value="TreeGrafter"/>
</dbReference>
<evidence type="ECO:0000256" key="4">
    <source>
        <dbReference type="ARBA" id="ARBA00022679"/>
    </source>
</evidence>
<dbReference type="PhylomeDB" id="B0XST2"/>
<feature type="domain" description="Hexokinase N-terminal" evidence="13">
    <location>
        <begin position="116"/>
        <end position="279"/>
    </location>
</feature>
<evidence type="ECO:0000256" key="1">
    <source>
        <dbReference type="ARBA" id="ARBA00004888"/>
    </source>
</evidence>
<evidence type="ECO:0000256" key="7">
    <source>
        <dbReference type="ARBA" id="ARBA00022840"/>
    </source>
</evidence>
<dbReference type="GO" id="GO:0005739">
    <property type="term" value="C:mitochondrion"/>
    <property type="evidence" value="ECO:0007669"/>
    <property type="project" value="TreeGrafter"/>
</dbReference>
<evidence type="ECO:0000259" key="14">
    <source>
        <dbReference type="Pfam" id="PF03727"/>
    </source>
</evidence>
<dbReference type="EMBL" id="DS499595">
    <property type="protein sequence ID" value="EDP53709.1"/>
    <property type="molecule type" value="Genomic_DNA"/>
</dbReference>
<dbReference type="Gene3D" id="1.10.287.1250">
    <property type="match status" value="1"/>
</dbReference>
<organism evidence="15 16">
    <name type="scientific">Aspergillus fumigatus (strain CBS 144.89 / FGSC A1163 / CEA10)</name>
    <name type="common">Neosartorya fumigata</name>
    <dbReference type="NCBI Taxonomy" id="451804"/>
    <lineage>
        <taxon>Eukaryota</taxon>
        <taxon>Fungi</taxon>
        <taxon>Dikarya</taxon>
        <taxon>Ascomycota</taxon>
        <taxon>Pezizomycotina</taxon>
        <taxon>Eurotiomycetes</taxon>
        <taxon>Eurotiomycetidae</taxon>
        <taxon>Eurotiales</taxon>
        <taxon>Aspergillaceae</taxon>
        <taxon>Aspergillus</taxon>
        <taxon>Aspergillus subgen. Fumigati</taxon>
    </lineage>
</organism>
<dbReference type="GO" id="GO:0006013">
    <property type="term" value="P:mannose metabolic process"/>
    <property type="evidence" value="ECO:0007669"/>
    <property type="project" value="TreeGrafter"/>
</dbReference>
<dbReference type="UniPathway" id="UPA00109">
    <property type="reaction ID" value="UER00180"/>
</dbReference>
<dbReference type="Gene3D" id="3.40.367.20">
    <property type="match status" value="1"/>
</dbReference>
<dbReference type="InterPro" id="IPR022673">
    <property type="entry name" value="Hexokinase_C"/>
</dbReference>
<evidence type="ECO:0000256" key="8">
    <source>
        <dbReference type="ARBA" id="ARBA00023152"/>
    </source>
</evidence>
<protein>
    <recommendedName>
        <fullName evidence="12">Phosphotransferase</fullName>
        <ecNumber evidence="12">2.7.1.-</ecNumber>
    </recommendedName>
</protein>
<dbReference type="SUPFAM" id="SSF53067">
    <property type="entry name" value="Actin-like ATPase domain"/>
    <property type="match status" value="2"/>
</dbReference>
<evidence type="ECO:0000256" key="12">
    <source>
        <dbReference type="RuleBase" id="RU362007"/>
    </source>
</evidence>
<dbReference type="FunFam" id="3.40.367.20:FF:000004">
    <property type="entry name" value="Phosphotransferase"/>
    <property type="match status" value="1"/>
</dbReference>
<keyword evidence="5 12" id="KW-0547">Nucleotide-binding</keyword>
<sequence length="530" mass="58291">MSTTASVVVTSRMSALGGSHRDMANYLLAPTPRLAQKVTGDALQDEFTQLRELFTVDSAKLKQITDHFVHELEIGKYILPGYLDAVDANMFQGSVAKAATLYVITAYCLPATIQANGNEQPMNPTWVMELPRGDEKGAFFTMDMGGTNFRVCKVTLNGTAGKYDVIQMDNKIPKSLKSGTAEQLWHYVADCLQQFVDRYSISQKELAETPLAFTFSYPVTQTSISHGILQRWTKGFDIKGVEGTDVVAALQKVLKDKNLPARIVALVNDTVGTLMASSYVDPKTEIGSIFGTGSNAAYMEQCSKIPKLADQHLPDDAFMAINCEYGAFDNSQRVLPFTVFDAEIDRASPRPGQQRYEKMVAGFYLGEIFRLILLDLHNRKVIFDGQNSSKLSEPYVLDCCFLATIESDNSADLQTVKDTFEKTLSITPTPPELRFCYDLAHTISLRSARLYACGIAAIMKKRGLESCHVAVDGSVFNKYPCFPERAIGALREILEWPADTPDPIRLIPAVDGSSVGAAVIASLISKSQQS</sequence>
<dbReference type="GO" id="GO:0005829">
    <property type="term" value="C:cytosol"/>
    <property type="evidence" value="ECO:0007669"/>
    <property type="project" value="TreeGrafter"/>
</dbReference>
<comment type="catalytic activity">
    <reaction evidence="10">
        <text>D-fructose + ATP = D-fructose 6-phosphate + ADP + H(+)</text>
        <dbReference type="Rhea" id="RHEA:16125"/>
        <dbReference type="ChEBI" id="CHEBI:15378"/>
        <dbReference type="ChEBI" id="CHEBI:30616"/>
        <dbReference type="ChEBI" id="CHEBI:37721"/>
        <dbReference type="ChEBI" id="CHEBI:61527"/>
        <dbReference type="ChEBI" id="CHEBI:456216"/>
        <dbReference type="EC" id="2.7.1.1"/>
    </reaction>
    <physiologicalReaction direction="left-to-right" evidence="10">
        <dbReference type="Rhea" id="RHEA:16126"/>
    </physiologicalReaction>
</comment>
<keyword evidence="4 12" id="KW-0808">Transferase</keyword>
<keyword evidence="6 12" id="KW-0418">Kinase</keyword>
<dbReference type="Gene3D" id="3.30.420.40">
    <property type="match status" value="1"/>
</dbReference>
<dbReference type="OrthoDB" id="419537at2759"/>
<dbReference type="Pfam" id="PF03727">
    <property type="entry name" value="Hexokinase_2"/>
    <property type="match status" value="1"/>
</dbReference>
<dbReference type="GO" id="GO:0005524">
    <property type="term" value="F:ATP binding"/>
    <property type="evidence" value="ECO:0007669"/>
    <property type="project" value="UniProtKB-UniRule"/>
</dbReference>
<evidence type="ECO:0000313" key="15">
    <source>
        <dbReference type="EMBL" id="EDP53709.1"/>
    </source>
</evidence>
<comment type="catalytic activity">
    <reaction evidence="11">
        <text>D-glucose + ATP = D-glucose 6-phosphate + ADP + H(+)</text>
        <dbReference type="Rhea" id="RHEA:17825"/>
        <dbReference type="ChEBI" id="CHEBI:4167"/>
        <dbReference type="ChEBI" id="CHEBI:15378"/>
        <dbReference type="ChEBI" id="CHEBI:30616"/>
        <dbReference type="ChEBI" id="CHEBI:61548"/>
        <dbReference type="ChEBI" id="CHEBI:456216"/>
        <dbReference type="EC" id="2.7.1.1"/>
    </reaction>
    <physiologicalReaction direction="left-to-right" evidence="11">
        <dbReference type="Rhea" id="RHEA:17826"/>
    </physiologicalReaction>
</comment>
<reference evidence="15 16" key="1">
    <citation type="journal article" date="2008" name="PLoS Genet.">
        <title>Genomic islands in the pathogenic filamentous fungus Aspergillus fumigatus.</title>
        <authorList>
            <person name="Fedorova N.D."/>
            <person name="Khaldi N."/>
            <person name="Joardar V.S."/>
            <person name="Maiti R."/>
            <person name="Amedeo P."/>
            <person name="Anderson M.J."/>
            <person name="Crabtree J."/>
            <person name="Silva J.C."/>
            <person name="Badger J.H."/>
            <person name="Albarraq A."/>
            <person name="Angiuoli S."/>
            <person name="Bussey H."/>
            <person name="Bowyer P."/>
            <person name="Cotty P.J."/>
            <person name="Dyer P.S."/>
            <person name="Egan A."/>
            <person name="Galens K."/>
            <person name="Fraser-Liggett C.M."/>
            <person name="Haas B.J."/>
            <person name="Inman J.M."/>
            <person name="Kent R."/>
            <person name="Lemieux S."/>
            <person name="Malavazi I."/>
            <person name="Orvis J."/>
            <person name="Roemer T."/>
            <person name="Ronning C.M."/>
            <person name="Sundaram J.P."/>
            <person name="Sutton G."/>
            <person name="Turner G."/>
            <person name="Venter J.C."/>
            <person name="White O.R."/>
            <person name="Whitty B.R."/>
            <person name="Youngman P."/>
            <person name="Wolfe K.H."/>
            <person name="Goldman G.H."/>
            <person name="Wortman J.R."/>
            <person name="Jiang B."/>
            <person name="Denning D.W."/>
            <person name="Nierman W.C."/>
        </authorList>
    </citation>
    <scope>NUCLEOTIDE SEQUENCE [LARGE SCALE GENOMIC DNA]</scope>
    <source>
        <strain evidence="16">CBS 144.89 / FGSC A1163 / CEA10</strain>
    </source>
</reference>
<dbReference type="InterPro" id="IPR001312">
    <property type="entry name" value="Hexokinase"/>
</dbReference>
<comment type="pathway">
    <text evidence="2">Carbohydrate metabolism; hexose metabolism.</text>
</comment>
<proteinExistence type="inferred from homology"/>
<keyword evidence="7 12" id="KW-0067">ATP-binding</keyword>
<dbReference type="PROSITE" id="PS51748">
    <property type="entry name" value="HEXOKINASE_2"/>
    <property type="match status" value="1"/>
</dbReference>
<dbReference type="VEuPathDB" id="FungiDB:AFUB_017510"/>
<evidence type="ECO:0000256" key="10">
    <source>
        <dbReference type="ARBA" id="ARBA00047905"/>
    </source>
</evidence>
<dbReference type="GO" id="GO:0006006">
    <property type="term" value="P:glucose metabolic process"/>
    <property type="evidence" value="ECO:0007669"/>
    <property type="project" value="TreeGrafter"/>
</dbReference>
<feature type="domain" description="Hexokinase C-terminal" evidence="14">
    <location>
        <begin position="285"/>
        <end position="522"/>
    </location>
</feature>
<gene>
    <name evidence="15" type="ORF">AFUB_017510</name>
</gene>
<comment type="catalytic activity">
    <reaction evidence="9">
        <text>a D-hexose + ATP = a D-hexose 6-phosphate + ADP + H(+)</text>
        <dbReference type="Rhea" id="RHEA:22740"/>
        <dbReference type="ChEBI" id="CHEBI:4194"/>
        <dbReference type="ChEBI" id="CHEBI:15378"/>
        <dbReference type="ChEBI" id="CHEBI:30616"/>
        <dbReference type="ChEBI" id="CHEBI:229467"/>
        <dbReference type="ChEBI" id="CHEBI:456216"/>
        <dbReference type="EC" id="2.7.1.1"/>
    </reaction>
    <physiologicalReaction direction="left-to-right" evidence="9">
        <dbReference type="Rhea" id="RHEA:22741"/>
    </physiologicalReaction>
</comment>
<dbReference type="PANTHER" id="PTHR19443">
    <property type="entry name" value="HEXOKINASE"/>
    <property type="match status" value="1"/>
</dbReference>
<dbReference type="InterPro" id="IPR022672">
    <property type="entry name" value="Hexokinase_N"/>
</dbReference>
<dbReference type="PRINTS" id="PR00475">
    <property type="entry name" value="HEXOKINASE"/>
</dbReference>
<evidence type="ECO:0000256" key="3">
    <source>
        <dbReference type="ARBA" id="ARBA00009225"/>
    </source>
</evidence>
<dbReference type="GO" id="GO:0006096">
    <property type="term" value="P:glycolytic process"/>
    <property type="evidence" value="ECO:0007669"/>
    <property type="project" value="UniProtKB-UniPathway"/>
</dbReference>
<evidence type="ECO:0000256" key="9">
    <source>
        <dbReference type="ARBA" id="ARBA00044613"/>
    </source>
</evidence>
<dbReference type="FunFam" id="3.30.420.40:FF:000805">
    <property type="entry name" value="Hexokinase-2"/>
    <property type="match status" value="1"/>
</dbReference>
<comment type="similarity">
    <text evidence="3 12">Belongs to the hexokinase family.</text>
</comment>
<evidence type="ECO:0000256" key="2">
    <source>
        <dbReference type="ARBA" id="ARBA00005028"/>
    </source>
</evidence>
<name>B0XST2_ASPFC</name>
<dbReference type="AlphaFoldDB" id="B0XST2"/>
<evidence type="ECO:0000313" key="16">
    <source>
        <dbReference type="Proteomes" id="UP000001699"/>
    </source>
</evidence>
<dbReference type="HOGENOM" id="CLU_014393_5_2_1"/>
<dbReference type="PANTHER" id="PTHR19443:SF16">
    <property type="entry name" value="HEXOKINASE TYPE 1-RELATED"/>
    <property type="match status" value="1"/>
</dbReference>
<evidence type="ECO:0000256" key="11">
    <source>
        <dbReference type="ARBA" id="ARBA00048160"/>
    </source>
</evidence>
<evidence type="ECO:0000256" key="6">
    <source>
        <dbReference type="ARBA" id="ARBA00022777"/>
    </source>
</evidence>
<dbReference type="InterPro" id="IPR043129">
    <property type="entry name" value="ATPase_NBD"/>
</dbReference>
<keyword evidence="8 12" id="KW-0324">Glycolysis</keyword>
<evidence type="ECO:0000256" key="5">
    <source>
        <dbReference type="ARBA" id="ARBA00022741"/>
    </source>
</evidence>
<dbReference type="GO" id="GO:0001678">
    <property type="term" value="P:intracellular glucose homeostasis"/>
    <property type="evidence" value="ECO:0007669"/>
    <property type="project" value="InterPro"/>
</dbReference>